<keyword evidence="4 5" id="KW-0067">ATP-binding</keyword>
<dbReference type="EC" id="3.6.4.12" evidence="7"/>
<feature type="domain" description="UvrD-like helicase ATP-binding" evidence="6">
    <location>
        <begin position="195"/>
        <end position="591"/>
    </location>
</feature>
<evidence type="ECO:0000256" key="1">
    <source>
        <dbReference type="ARBA" id="ARBA00022741"/>
    </source>
</evidence>
<reference evidence="7 8" key="1">
    <citation type="submission" date="2024-06" db="EMBL/GenBank/DDBJ databases">
        <title>Genomic Encyclopedia of Type Strains, Phase IV (KMG-IV): sequencing the most valuable type-strain genomes for metagenomic binning, comparative biology and taxonomic classification.</title>
        <authorList>
            <person name="Goeker M."/>
        </authorList>
    </citation>
    <scope>NUCLEOTIDE SEQUENCE [LARGE SCALE GENOMIC DNA]</scope>
    <source>
        <strain evidence="7 8">DSM 23520</strain>
    </source>
</reference>
<evidence type="ECO:0000313" key="7">
    <source>
        <dbReference type="EMBL" id="MET3683867.1"/>
    </source>
</evidence>
<dbReference type="Proteomes" id="UP001549167">
    <property type="component" value="Unassembled WGS sequence"/>
</dbReference>
<dbReference type="Pfam" id="PF00580">
    <property type="entry name" value="UvrD-helicase"/>
    <property type="match status" value="1"/>
</dbReference>
<dbReference type="SUPFAM" id="SSF52540">
    <property type="entry name" value="P-loop containing nucleoside triphosphate hydrolases"/>
    <property type="match status" value="1"/>
</dbReference>
<sequence length="759" mass="88545">MSVEEHPEFEKEQQHLEFVKRYIQAVIKTGHDDEDQFKANIKEAFVDLDWFDSSLSYINILTNARLLETNQAQLDNLRKIQSKPYFAKVQLERDGQEEEYYISKTSLYQRESQDPILIDWRSPLANVYYDGRIGHVNYEVNGEEREAYLALKRQFMIENGELESIRDIDLTTTDELLQESLEGSAGSRLTEIVSTIQEEQNRVIRSDLNKPIIVQGAAGSGKTTIALHRISYFIYQYAENFDPEKLMILAPNHVFLDYISEALPELGVERINQTTLTDYVQQAIGKNLTLIRNKDLESLAQLNHAEAEKQKRLSNLKGSSFFKQIIDQFINDLIPTFIPDEDFQVDKFKLYSTKRIERLFKEDYSYLPLYKRVNKIKNVIKQDFKQKRKKMTEKVETFYDEKLEKAIYSMKDETKRKETVSKLITKKEQRMKELETGIKGATQRYFKHFPNKGLMTYYKLLWENPKKLAYYSDGHLSEEEAEELASHTLKLIRKNQFETEDLALLLLLHDALYGVESEYKMDKVIIDEAQDYSPIQFIALRDAMETQLFTIVGDIAQGIYGFQGMEAWDELVDHILPKSNYHELQKSYRNTIEIMDVANHVVDQLSIDIPKVEPVVRHGKKPTFTTIHQAGDLVESVLQEQEAIRERNLQSFAVIAKTEADCQTIYDRLTPHAHTQFIQDPNERMDSDAIIVIPSYLAKGLEFDSVFVVSLDDPFNNQDETDIKLLYVSLTRPLHRLHLFAPDQTHMMLDEYDFTEDKN</sequence>
<evidence type="ECO:0000256" key="5">
    <source>
        <dbReference type="PROSITE-ProRule" id="PRU00560"/>
    </source>
</evidence>
<organism evidence="7 8">
    <name type="scientific">Alkalibacillus flavidus</name>
    <dbReference type="NCBI Taxonomy" id="546021"/>
    <lineage>
        <taxon>Bacteria</taxon>
        <taxon>Bacillati</taxon>
        <taxon>Bacillota</taxon>
        <taxon>Bacilli</taxon>
        <taxon>Bacillales</taxon>
        <taxon>Bacillaceae</taxon>
        <taxon>Alkalibacillus</taxon>
    </lineage>
</organism>
<keyword evidence="2 5" id="KW-0378">Hydrolase</keyword>
<proteinExistence type="predicted"/>
<evidence type="ECO:0000256" key="2">
    <source>
        <dbReference type="ARBA" id="ARBA00022801"/>
    </source>
</evidence>
<accession>A0ABV2KXM4</accession>
<dbReference type="NCBIfam" id="NF041464">
    <property type="entry name" value="HelD_BACSU"/>
    <property type="match status" value="1"/>
</dbReference>
<dbReference type="GO" id="GO:0003678">
    <property type="term" value="F:DNA helicase activity"/>
    <property type="evidence" value="ECO:0007669"/>
    <property type="project" value="UniProtKB-EC"/>
</dbReference>
<dbReference type="PANTHER" id="PTHR11070:SF17">
    <property type="entry name" value="DNA HELICASE IV"/>
    <property type="match status" value="1"/>
</dbReference>
<feature type="binding site" evidence="5">
    <location>
        <begin position="216"/>
        <end position="223"/>
    </location>
    <ligand>
        <name>ATP</name>
        <dbReference type="ChEBI" id="CHEBI:30616"/>
    </ligand>
</feature>
<keyword evidence="1 5" id="KW-0547">Nucleotide-binding</keyword>
<evidence type="ECO:0000256" key="4">
    <source>
        <dbReference type="ARBA" id="ARBA00022840"/>
    </source>
</evidence>
<dbReference type="PROSITE" id="PS51198">
    <property type="entry name" value="UVRD_HELICASE_ATP_BIND"/>
    <property type="match status" value="1"/>
</dbReference>
<comment type="caution">
    <text evidence="7">The sequence shown here is derived from an EMBL/GenBank/DDBJ whole genome shotgun (WGS) entry which is preliminary data.</text>
</comment>
<gene>
    <name evidence="7" type="ORF">ABID56_001983</name>
</gene>
<dbReference type="Gene3D" id="3.40.50.300">
    <property type="entry name" value="P-loop containing nucleotide triphosphate hydrolases"/>
    <property type="match status" value="3"/>
</dbReference>
<name>A0ABV2KXM4_9BACI</name>
<keyword evidence="8" id="KW-1185">Reference proteome</keyword>
<dbReference type="EMBL" id="JBEPMX010000010">
    <property type="protein sequence ID" value="MET3683867.1"/>
    <property type="molecule type" value="Genomic_DNA"/>
</dbReference>
<dbReference type="InterPro" id="IPR000212">
    <property type="entry name" value="DNA_helicase_UvrD/REP"/>
</dbReference>
<keyword evidence="3 5" id="KW-0347">Helicase</keyword>
<dbReference type="GO" id="GO:0016787">
    <property type="term" value="F:hydrolase activity"/>
    <property type="evidence" value="ECO:0007669"/>
    <property type="project" value="UniProtKB-KW"/>
</dbReference>
<dbReference type="PANTHER" id="PTHR11070">
    <property type="entry name" value="UVRD / RECB / PCRA DNA HELICASE FAMILY MEMBER"/>
    <property type="match status" value="1"/>
</dbReference>
<dbReference type="InterPro" id="IPR048228">
    <property type="entry name" value="HelD_bacillota"/>
</dbReference>
<dbReference type="InterPro" id="IPR014016">
    <property type="entry name" value="UvrD-like_ATP-bd"/>
</dbReference>
<dbReference type="InterPro" id="IPR027417">
    <property type="entry name" value="P-loop_NTPase"/>
</dbReference>
<protein>
    <submittedName>
        <fullName evidence="7">DNA helicase-2/ATP-dependent DNA helicase PcrA</fullName>
        <ecNumber evidence="7">3.6.4.12</ecNumber>
    </submittedName>
</protein>
<evidence type="ECO:0000256" key="3">
    <source>
        <dbReference type="ARBA" id="ARBA00022806"/>
    </source>
</evidence>
<dbReference type="RefSeq" id="WP_354220675.1">
    <property type="nucleotide sequence ID" value="NZ_JBEPMX010000010.1"/>
</dbReference>
<evidence type="ECO:0000259" key="6">
    <source>
        <dbReference type="PROSITE" id="PS51198"/>
    </source>
</evidence>
<evidence type="ECO:0000313" key="8">
    <source>
        <dbReference type="Proteomes" id="UP001549167"/>
    </source>
</evidence>